<evidence type="ECO:0000256" key="4">
    <source>
        <dbReference type="ARBA" id="ARBA00022679"/>
    </source>
</evidence>
<dbReference type="Pfam" id="PF08019">
    <property type="entry name" value="EptA_B_N"/>
    <property type="match status" value="1"/>
</dbReference>
<dbReference type="NCBIfam" id="NF028537">
    <property type="entry name" value="P_eth_NH2_trans"/>
    <property type="match status" value="1"/>
</dbReference>
<feature type="transmembrane region" description="Helical" evidence="8">
    <location>
        <begin position="36"/>
        <end position="60"/>
    </location>
</feature>
<organism evidence="11 12">
    <name type="scientific">Sphaerotilus montanus</name>
    <dbReference type="NCBI Taxonomy" id="522889"/>
    <lineage>
        <taxon>Bacteria</taxon>
        <taxon>Pseudomonadati</taxon>
        <taxon>Pseudomonadota</taxon>
        <taxon>Betaproteobacteria</taxon>
        <taxon>Burkholderiales</taxon>
        <taxon>Sphaerotilaceae</taxon>
        <taxon>Sphaerotilus</taxon>
    </lineage>
</organism>
<evidence type="ECO:0000259" key="10">
    <source>
        <dbReference type="Pfam" id="PF08019"/>
    </source>
</evidence>
<dbReference type="EC" id="2.7.8.-" evidence="11"/>
<feature type="domain" description="Phosphoethanolamine transferase N-terminal" evidence="10">
    <location>
        <begin position="49"/>
        <end position="198"/>
    </location>
</feature>
<reference evidence="11 12" key="1">
    <citation type="submission" date="2020-07" db="EMBL/GenBank/DDBJ databases">
        <title>Genomic Encyclopedia of Archaeal and Bacterial Type Strains, Phase II (KMG-II): from individual species to whole genera.</title>
        <authorList>
            <person name="Goeker M."/>
        </authorList>
    </citation>
    <scope>NUCLEOTIDE SEQUENCE [LARGE SCALE GENOMIC DNA]</scope>
    <source>
        <strain evidence="11 12">DSM 21226</strain>
    </source>
</reference>
<feature type="transmembrane region" description="Helical" evidence="8">
    <location>
        <begin position="143"/>
        <end position="165"/>
    </location>
</feature>
<keyword evidence="6 8" id="KW-1133">Transmembrane helix</keyword>
<dbReference type="InterPro" id="IPR040423">
    <property type="entry name" value="PEA_transferase"/>
</dbReference>
<dbReference type="EMBL" id="JACCFH010000001">
    <property type="protein sequence ID" value="NYG32693.1"/>
    <property type="molecule type" value="Genomic_DNA"/>
</dbReference>
<evidence type="ECO:0000256" key="1">
    <source>
        <dbReference type="ARBA" id="ARBA00004429"/>
    </source>
</evidence>
<dbReference type="InterPro" id="IPR017850">
    <property type="entry name" value="Alkaline_phosphatase_core_sf"/>
</dbReference>
<dbReference type="CDD" id="cd16017">
    <property type="entry name" value="LptA"/>
    <property type="match status" value="1"/>
</dbReference>
<dbReference type="GO" id="GO:0009244">
    <property type="term" value="P:lipopolysaccharide core region biosynthetic process"/>
    <property type="evidence" value="ECO:0007669"/>
    <property type="project" value="TreeGrafter"/>
</dbReference>
<dbReference type="PANTHER" id="PTHR30443">
    <property type="entry name" value="INNER MEMBRANE PROTEIN"/>
    <property type="match status" value="1"/>
</dbReference>
<feature type="domain" description="Sulfatase N-terminal" evidence="9">
    <location>
        <begin position="228"/>
        <end position="517"/>
    </location>
</feature>
<dbReference type="GO" id="GO:0016776">
    <property type="term" value="F:phosphotransferase activity, phosphate group as acceptor"/>
    <property type="evidence" value="ECO:0007669"/>
    <property type="project" value="TreeGrafter"/>
</dbReference>
<comment type="caution">
    <text evidence="11">The sequence shown here is derived from an EMBL/GenBank/DDBJ whole genome shotgun (WGS) entry which is preliminary data.</text>
</comment>
<protein>
    <submittedName>
        <fullName evidence="11">Lipid A ethanolaminephosphotransferase</fullName>
        <ecNumber evidence="11">2.7.8.-</ecNumber>
    </submittedName>
</protein>
<dbReference type="GO" id="GO:0005886">
    <property type="term" value="C:plasma membrane"/>
    <property type="evidence" value="ECO:0007669"/>
    <property type="project" value="UniProtKB-SubCell"/>
</dbReference>
<keyword evidence="7 8" id="KW-0472">Membrane</keyword>
<dbReference type="InterPro" id="IPR000917">
    <property type="entry name" value="Sulfatase_N"/>
</dbReference>
<evidence type="ECO:0000256" key="2">
    <source>
        <dbReference type="ARBA" id="ARBA00022475"/>
    </source>
</evidence>
<name>A0A7Y9QZI3_9BURK</name>
<evidence type="ECO:0000259" key="9">
    <source>
        <dbReference type="Pfam" id="PF00884"/>
    </source>
</evidence>
<evidence type="ECO:0000256" key="8">
    <source>
        <dbReference type="SAM" id="Phobius"/>
    </source>
</evidence>
<dbReference type="Proteomes" id="UP000518288">
    <property type="component" value="Unassembled WGS sequence"/>
</dbReference>
<evidence type="ECO:0000256" key="3">
    <source>
        <dbReference type="ARBA" id="ARBA00022519"/>
    </source>
</evidence>
<dbReference type="InterPro" id="IPR058130">
    <property type="entry name" value="PEA_transf_C"/>
</dbReference>
<gene>
    <name evidence="11" type="ORF">BDD16_001679</name>
</gene>
<accession>A0A7Y9QZI3</accession>
<keyword evidence="12" id="KW-1185">Reference proteome</keyword>
<evidence type="ECO:0000256" key="5">
    <source>
        <dbReference type="ARBA" id="ARBA00022692"/>
    </source>
</evidence>
<sequence>MPSEWVLLAVSLLWALTCHLPFFSAALQGRSWSDPSSWGFGAALFVGALALNFVVLAVFCHGRLLKPLVAVLLVVAAGSTHFMQAFGVYLDPSMLRNALRTDVGEARELLSLGFAGRLLLQAALPIALLWGIQLRQRTFGRALGLRLLWIVGGVAVLVGAVLAVFQPFSSLMRNHKEIRYLITPTNVLWSTGSVVAEDLKGAARPRQPIGLDAAPGPQMQARTRPTVLVVVVGETARAANWGLNGYARQTTPELAKIPTLVNFPQVTSCGTNTEVSVPCLFAPVGRRDYDEATIRGSESLLHVLKRAGVGVLWRDNQSGCKGVCEGLPSEEVLQLNPPGLCADGRCMDEALLLGLDERLAQAKGTQVLVLHQLGNHGPSYFRRYPEAFAKFQPACTQDDLRQCTQAEIVNAYDNVLLYTDHVLATLIERLQARAATVDSAVLYVSDHGESLGESNLFLHGLPYAIAPDVQKQVPMVMWFSEGLTAAAGLDLDCVRRRATQPAAHDHLFHTVLGLTDVRTALYAPDWDLLRACRKAQP</sequence>
<dbReference type="SUPFAM" id="SSF53649">
    <property type="entry name" value="Alkaline phosphatase-like"/>
    <property type="match status" value="1"/>
</dbReference>
<dbReference type="Pfam" id="PF00884">
    <property type="entry name" value="Sulfatase"/>
    <property type="match status" value="1"/>
</dbReference>
<dbReference type="Gene3D" id="3.40.720.10">
    <property type="entry name" value="Alkaline Phosphatase, subunit A"/>
    <property type="match status" value="1"/>
</dbReference>
<evidence type="ECO:0000313" key="11">
    <source>
        <dbReference type="EMBL" id="NYG32693.1"/>
    </source>
</evidence>
<keyword evidence="2" id="KW-1003">Cell membrane</keyword>
<dbReference type="AlphaFoldDB" id="A0A7Y9QZI3"/>
<dbReference type="InterPro" id="IPR012549">
    <property type="entry name" value="EptA-like_N"/>
</dbReference>
<evidence type="ECO:0000256" key="6">
    <source>
        <dbReference type="ARBA" id="ARBA00022989"/>
    </source>
</evidence>
<keyword evidence="4 11" id="KW-0808">Transferase</keyword>
<feature type="transmembrane region" description="Helical" evidence="8">
    <location>
        <begin position="109"/>
        <end position="131"/>
    </location>
</feature>
<dbReference type="PANTHER" id="PTHR30443:SF0">
    <property type="entry name" value="PHOSPHOETHANOLAMINE TRANSFERASE EPTA"/>
    <property type="match status" value="1"/>
</dbReference>
<evidence type="ECO:0000313" key="12">
    <source>
        <dbReference type="Proteomes" id="UP000518288"/>
    </source>
</evidence>
<dbReference type="RefSeq" id="WP_310733989.1">
    <property type="nucleotide sequence ID" value="NZ_JACCFH010000001.1"/>
</dbReference>
<proteinExistence type="predicted"/>
<keyword evidence="5 8" id="KW-0812">Transmembrane</keyword>
<evidence type="ECO:0000256" key="7">
    <source>
        <dbReference type="ARBA" id="ARBA00023136"/>
    </source>
</evidence>
<comment type="subcellular location">
    <subcellularLocation>
        <location evidence="1">Cell inner membrane</location>
        <topology evidence="1">Multi-pass membrane protein</topology>
    </subcellularLocation>
</comment>
<feature type="transmembrane region" description="Helical" evidence="8">
    <location>
        <begin position="67"/>
        <end position="89"/>
    </location>
</feature>
<keyword evidence="3" id="KW-0997">Cell inner membrane</keyword>